<evidence type="ECO:0000313" key="3">
    <source>
        <dbReference type="EMBL" id="CAL61661.1"/>
    </source>
</evidence>
<keyword evidence="1" id="KW-0732">Signal</keyword>
<organism evidence="3 4">
    <name type="scientific">Herminiimonas arsenicoxydans</name>
    <dbReference type="NCBI Taxonomy" id="204773"/>
    <lineage>
        <taxon>Bacteria</taxon>
        <taxon>Pseudomonadati</taxon>
        <taxon>Pseudomonadota</taxon>
        <taxon>Betaproteobacteria</taxon>
        <taxon>Burkholderiales</taxon>
        <taxon>Oxalobacteraceae</taxon>
        <taxon>Herminiimonas</taxon>
    </lineage>
</organism>
<feature type="signal peptide" evidence="1">
    <location>
        <begin position="1"/>
        <end position="23"/>
    </location>
</feature>
<dbReference type="AlphaFoldDB" id="A4G574"/>
<name>A4G574_HERAR</name>
<dbReference type="Pfam" id="PF00144">
    <property type="entry name" value="Beta-lactamase"/>
    <property type="match status" value="1"/>
</dbReference>
<dbReference type="STRING" id="204773.HEAR1491"/>
<dbReference type="Gene3D" id="3.40.710.10">
    <property type="entry name" value="DD-peptidase/beta-lactamase superfamily"/>
    <property type="match status" value="1"/>
</dbReference>
<accession>A4G574</accession>
<dbReference type="InterPro" id="IPR012338">
    <property type="entry name" value="Beta-lactam/transpept-like"/>
</dbReference>
<keyword evidence="4" id="KW-1185">Reference proteome</keyword>
<dbReference type="eggNOG" id="COG1680">
    <property type="taxonomic scope" value="Bacteria"/>
</dbReference>
<dbReference type="InterPro" id="IPR001466">
    <property type="entry name" value="Beta-lactam-related"/>
</dbReference>
<dbReference type="Proteomes" id="UP000006697">
    <property type="component" value="Chromosome"/>
</dbReference>
<dbReference type="OrthoDB" id="9814204at2"/>
<evidence type="ECO:0000313" key="4">
    <source>
        <dbReference type="Proteomes" id="UP000006697"/>
    </source>
</evidence>
<evidence type="ECO:0000256" key="1">
    <source>
        <dbReference type="SAM" id="SignalP"/>
    </source>
</evidence>
<proteinExistence type="predicted"/>
<feature type="chain" id="PRO_5002669162" description="Beta-lactamase-related domain-containing protein" evidence="1">
    <location>
        <begin position="24"/>
        <end position="408"/>
    </location>
</feature>
<dbReference type="InterPro" id="IPR050789">
    <property type="entry name" value="Diverse_Enzym_Activities"/>
</dbReference>
<reference evidence="3 4" key="1">
    <citation type="journal article" date="2007" name="PLoS Genet.">
        <title>A tale of two oxidation states: bacterial colonization of arsenic-rich environments.</title>
        <authorList>
            <person name="Muller D."/>
            <person name="Medigue C."/>
            <person name="Koechler S."/>
            <person name="Barbe V."/>
            <person name="Barakat M."/>
            <person name="Talla E."/>
            <person name="Bonnefoy V."/>
            <person name="Krin E."/>
            <person name="Arsene-Ploetze F."/>
            <person name="Carapito C."/>
            <person name="Chandler M."/>
            <person name="Cournoyer B."/>
            <person name="Cruveiller S."/>
            <person name="Dossat C."/>
            <person name="Duval S."/>
            <person name="Heymann M."/>
            <person name="Leize E."/>
            <person name="Lieutaud A."/>
            <person name="Lievremont D."/>
            <person name="Makita Y."/>
            <person name="Mangenot S."/>
            <person name="Nitschke W."/>
            <person name="Ortet P."/>
            <person name="Perdrial N."/>
            <person name="Schoepp B."/>
            <person name="Siguier N."/>
            <person name="Simeonova D.D."/>
            <person name="Rouy Z."/>
            <person name="Segurens B."/>
            <person name="Turlin E."/>
            <person name="Vallenet D."/>
            <person name="Van Dorsselaer A."/>
            <person name="Weiss S."/>
            <person name="Weissenbach J."/>
            <person name="Lett M.C."/>
            <person name="Danchin A."/>
            <person name="Bertin P.N."/>
        </authorList>
    </citation>
    <scope>NUCLEOTIDE SEQUENCE [LARGE SCALE GENOMIC DNA]</scope>
    <source>
        <strain evidence="4">ULPAs1</strain>
    </source>
</reference>
<sequence length="408" mass="44817">MKKLIGLIPLFVASATFTSNSSANPPTKLDIGTAREIYDGSLYPDKAVRTYQNTDKIFPTRVIKAGRKPSPLPLSDKQLTSLTFTSEGKKYDLPDYVALNRVVGLLVLKNGKIAYEHYDFGLKPDTRWMSMSVAKSFVSTLVGAAIKDGYITSVDDPVVKYLPQLAGSAYQNVSIKDVLMMASGVKWNETYTDPGSDRRKLLELQIASNQKGGIFDILKTLPKASEPGKNFNYSTGETVLIGEIVQAATKMHLADYLSKKVWIPAGMQADAYWWLDSPNGHEVGGSGILAVMRDFARFGQFILNGAEVNGKKIVSDNWLAEATTAKPISGVTGKNGYGYQWWTMKPEAGKVHEQAFMGRGIHGQYLYINPEENVVVVALSARSKPTGRNTIDDLDFLAAVVEKLKNQD</sequence>
<dbReference type="SUPFAM" id="SSF56601">
    <property type="entry name" value="beta-lactamase/transpeptidase-like"/>
    <property type="match status" value="1"/>
</dbReference>
<dbReference type="PANTHER" id="PTHR43283:SF14">
    <property type="entry name" value="BLL8153 PROTEIN"/>
    <property type="match status" value="1"/>
</dbReference>
<dbReference type="EMBL" id="CU207211">
    <property type="protein sequence ID" value="CAL61661.1"/>
    <property type="molecule type" value="Genomic_DNA"/>
</dbReference>
<gene>
    <name evidence="3" type="ordered locus">HEAR1491</name>
</gene>
<protein>
    <recommendedName>
        <fullName evidence="2">Beta-lactamase-related domain-containing protein</fullName>
    </recommendedName>
</protein>
<dbReference type="KEGG" id="har:HEAR1491"/>
<dbReference type="PANTHER" id="PTHR43283">
    <property type="entry name" value="BETA-LACTAMASE-RELATED"/>
    <property type="match status" value="1"/>
</dbReference>
<dbReference type="HOGENOM" id="CLU_030169_0_0_4"/>
<feature type="domain" description="Beta-lactamase-related" evidence="2">
    <location>
        <begin position="103"/>
        <end position="395"/>
    </location>
</feature>
<evidence type="ECO:0000259" key="2">
    <source>
        <dbReference type="Pfam" id="PF00144"/>
    </source>
</evidence>